<keyword evidence="1" id="KW-0472">Membrane</keyword>
<keyword evidence="1" id="KW-1133">Transmembrane helix</keyword>
<dbReference type="PANTHER" id="PTHR36535">
    <property type="entry name" value="YALI0E30327P"/>
    <property type="match status" value="1"/>
</dbReference>
<dbReference type="EMBL" id="CP073910">
    <property type="protein sequence ID" value="QUT08042.1"/>
    <property type="molecule type" value="Genomic_DNA"/>
</dbReference>
<dbReference type="InterPro" id="IPR013901">
    <property type="entry name" value="Anthrone_oxy"/>
</dbReference>
<dbReference type="KEGG" id="spph:KFK14_01675"/>
<organism evidence="2 3">
    <name type="scientific">Sphingobium phenoxybenzoativorans</name>
    <dbReference type="NCBI Taxonomy" id="1592790"/>
    <lineage>
        <taxon>Bacteria</taxon>
        <taxon>Pseudomonadati</taxon>
        <taxon>Pseudomonadota</taxon>
        <taxon>Alphaproteobacteria</taxon>
        <taxon>Sphingomonadales</taxon>
        <taxon>Sphingomonadaceae</taxon>
        <taxon>Sphingobium</taxon>
    </lineage>
</organism>
<feature type="transmembrane region" description="Helical" evidence="1">
    <location>
        <begin position="126"/>
        <end position="145"/>
    </location>
</feature>
<protein>
    <submittedName>
        <fullName evidence="2">DUF1772 domain-containing protein</fullName>
    </submittedName>
</protein>
<reference evidence="2" key="1">
    <citation type="submission" date="2021-04" db="EMBL/GenBank/DDBJ databases">
        <title>Isolation of p-tert-butylphenol degrading bacteria Sphingobium phenoxybenzoativorans Tas13 from active sludge.</title>
        <authorList>
            <person name="Li Y."/>
        </authorList>
    </citation>
    <scope>NUCLEOTIDE SEQUENCE</scope>
    <source>
        <strain evidence="2">Tas13</strain>
    </source>
</reference>
<dbReference type="PANTHER" id="PTHR36535:SF1">
    <property type="entry name" value="DUF1772 DOMAIN-CONTAINING PROTEIN"/>
    <property type="match status" value="1"/>
</dbReference>
<feature type="transmembrane region" description="Helical" evidence="1">
    <location>
        <begin position="48"/>
        <end position="68"/>
    </location>
</feature>
<accession>A0A975KBK7</accession>
<proteinExistence type="predicted"/>
<sequence length="146" mass="15357">MLPMSIAALVCATLFTGAAGYISLVEHPARLQLDDAPLLAQWQPSYSRALPIQSGLAIAGGVAGLAAWHMSGEWLYVLGSLVLLANWPFTLLAIMPVNNRLKAITPDQAGPESRTLLLKWGKLHNVRSGLGCAAALLFAVALASGN</sequence>
<dbReference type="AlphaFoldDB" id="A0A975KBK7"/>
<keyword evidence="3" id="KW-1185">Reference proteome</keyword>
<evidence type="ECO:0000256" key="1">
    <source>
        <dbReference type="SAM" id="Phobius"/>
    </source>
</evidence>
<feature type="transmembrane region" description="Helical" evidence="1">
    <location>
        <begin position="75"/>
        <end position="95"/>
    </location>
</feature>
<dbReference type="Proteomes" id="UP000681425">
    <property type="component" value="Chromosome"/>
</dbReference>
<name>A0A975KBK7_9SPHN</name>
<dbReference type="Pfam" id="PF08592">
    <property type="entry name" value="Anthrone_oxy"/>
    <property type="match status" value="1"/>
</dbReference>
<keyword evidence="1" id="KW-0812">Transmembrane</keyword>
<gene>
    <name evidence="2" type="ORF">KFK14_01675</name>
</gene>
<evidence type="ECO:0000313" key="3">
    <source>
        <dbReference type="Proteomes" id="UP000681425"/>
    </source>
</evidence>
<evidence type="ECO:0000313" key="2">
    <source>
        <dbReference type="EMBL" id="QUT08042.1"/>
    </source>
</evidence>